<dbReference type="Pfam" id="PF04542">
    <property type="entry name" value="Sigma70_r2"/>
    <property type="match status" value="1"/>
</dbReference>
<evidence type="ECO:0008006" key="9">
    <source>
        <dbReference type="Google" id="ProtNLM"/>
    </source>
</evidence>
<dbReference type="SUPFAM" id="SSF88946">
    <property type="entry name" value="Sigma2 domain of RNA polymerase sigma factors"/>
    <property type="match status" value="1"/>
</dbReference>
<feature type="domain" description="RNA polymerase sigma-70 region 3" evidence="6">
    <location>
        <begin position="123"/>
        <end position="183"/>
    </location>
</feature>
<dbReference type="AlphaFoldDB" id="A0A382TJE5"/>
<name>A0A382TJE5_9ZZZZ</name>
<sequence length="241" mass="27637">MAQTTANLDQQATQQDNSPQRVRAARAYQKTHLTESNEEELLQSYAPVISQMVHRFAPLVRVTVDVDDLKNIASLALIQAAHGYDPGKGMSFESYARMRIRGSILDEIRKSQPLSRTVYSRRKELETTIETLRVELNRQPTEEEIAGHMGIAVSQYRQLLDKLRPVIFVPLHQLLEGEDEFGGSSQERHAADLNQEDPSEQAMRHEMHGLIRDRIGQLNRQQQKVLLLFYYEGLRMKDVAE</sequence>
<reference evidence="8" key="1">
    <citation type="submission" date="2018-05" db="EMBL/GenBank/DDBJ databases">
        <authorList>
            <person name="Lanie J.A."/>
            <person name="Ng W.-L."/>
            <person name="Kazmierczak K.M."/>
            <person name="Andrzejewski T.M."/>
            <person name="Davidsen T.M."/>
            <person name="Wayne K.J."/>
            <person name="Tettelin H."/>
            <person name="Glass J.I."/>
            <person name="Rusch D."/>
            <person name="Podicherti R."/>
            <person name="Tsui H.-C.T."/>
            <person name="Winkler M.E."/>
        </authorList>
    </citation>
    <scope>NUCLEOTIDE SEQUENCE</scope>
</reference>
<keyword evidence="1" id="KW-0805">Transcription regulation</keyword>
<evidence type="ECO:0000256" key="5">
    <source>
        <dbReference type="SAM" id="MobiDB-lite"/>
    </source>
</evidence>
<dbReference type="Gene3D" id="1.10.1740.10">
    <property type="match status" value="1"/>
</dbReference>
<dbReference type="InterPro" id="IPR007627">
    <property type="entry name" value="RNA_pol_sigma70_r2"/>
</dbReference>
<dbReference type="InterPro" id="IPR013325">
    <property type="entry name" value="RNA_pol_sigma_r2"/>
</dbReference>
<feature type="domain" description="RNA polymerase sigma-70 region 2" evidence="7">
    <location>
        <begin position="41"/>
        <end position="112"/>
    </location>
</feature>
<keyword evidence="3" id="KW-0238">DNA-binding</keyword>
<dbReference type="SUPFAM" id="SSF88659">
    <property type="entry name" value="Sigma3 and sigma4 domains of RNA polymerase sigma factors"/>
    <property type="match status" value="2"/>
</dbReference>
<feature type="compositionally biased region" description="Polar residues" evidence="5">
    <location>
        <begin position="1"/>
        <end position="20"/>
    </location>
</feature>
<dbReference type="GO" id="GO:0006352">
    <property type="term" value="P:DNA-templated transcription initiation"/>
    <property type="evidence" value="ECO:0007669"/>
    <property type="project" value="InterPro"/>
</dbReference>
<dbReference type="Pfam" id="PF04539">
    <property type="entry name" value="Sigma70_r3"/>
    <property type="match status" value="1"/>
</dbReference>
<evidence type="ECO:0000256" key="1">
    <source>
        <dbReference type="ARBA" id="ARBA00023015"/>
    </source>
</evidence>
<evidence type="ECO:0000259" key="7">
    <source>
        <dbReference type="Pfam" id="PF04542"/>
    </source>
</evidence>
<evidence type="ECO:0000313" key="8">
    <source>
        <dbReference type="EMBL" id="SVD21617.1"/>
    </source>
</evidence>
<dbReference type="EMBL" id="UINC01136702">
    <property type="protein sequence ID" value="SVD21617.1"/>
    <property type="molecule type" value="Genomic_DNA"/>
</dbReference>
<evidence type="ECO:0000259" key="6">
    <source>
        <dbReference type="Pfam" id="PF04539"/>
    </source>
</evidence>
<proteinExistence type="predicted"/>
<feature type="region of interest" description="Disordered" evidence="5">
    <location>
        <begin position="1"/>
        <end position="21"/>
    </location>
</feature>
<keyword evidence="2" id="KW-0731">Sigma factor</keyword>
<dbReference type="NCBIfam" id="TIGR02937">
    <property type="entry name" value="sigma70-ECF"/>
    <property type="match status" value="1"/>
</dbReference>
<evidence type="ECO:0000256" key="4">
    <source>
        <dbReference type="ARBA" id="ARBA00023163"/>
    </source>
</evidence>
<dbReference type="InterPro" id="IPR013324">
    <property type="entry name" value="RNA_pol_sigma_r3/r4-like"/>
</dbReference>
<dbReference type="InterPro" id="IPR007624">
    <property type="entry name" value="RNA_pol_sigma70_r3"/>
</dbReference>
<keyword evidence="4" id="KW-0804">Transcription</keyword>
<evidence type="ECO:0000256" key="2">
    <source>
        <dbReference type="ARBA" id="ARBA00023082"/>
    </source>
</evidence>
<dbReference type="InterPro" id="IPR014284">
    <property type="entry name" value="RNA_pol_sigma-70_dom"/>
</dbReference>
<dbReference type="Gene3D" id="1.20.140.160">
    <property type="match status" value="1"/>
</dbReference>
<accession>A0A382TJE5</accession>
<dbReference type="GO" id="GO:0003677">
    <property type="term" value="F:DNA binding"/>
    <property type="evidence" value="ECO:0007669"/>
    <property type="project" value="UniProtKB-KW"/>
</dbReference>
<dbReference type="PANTHER" id="PTHR30385">
    <property type="entry name" value="SIGMA FACTOR F FLAGELLAR"/>
    <property type="match status" value="1"/>
</dbReference>
<protein>
    <recommendedName>
        <fullName evidence="9">RNA polymerase sigma-70 region 2 domain-containing protein</fullName>
    </recommendedName>
</protein>
<feature type="non-terminal residue" evidence="8">
    <location>
        <position position="241"/>
    </location>
</feature>
<dbReference type="GO" id="GO:0016987">
    <property type="term" value="F:sigma factor activity"/>
    <property type="evidence" value="ECO:0007669"/>
    <property type="project" value="UniProtKB-KW"/>
</dbReference>
<gene>
    <name evidence="8" type="ORF">METZ01_LOCUS374471</name>
</gene>
<evidence type="ECO:0000256" key="3">
    <source>
        <dbReference type="ARBA" id="ARBA00023125"/>
    </source>
</evidence>
<organism evidence="8">
    <name type="scientific">marine metagenome</name>
    <dbReference type="NCBI Taxonomy" id="408172"/>
    <lineage>
        <taxon>unclassified sequences</taxon>
        <taxon>metagenomes</taxon>
        <taxon>ecological metagenomes</taxon>
    </lineage>
</organism>